<dbReference type="Proteomes" id="UP001085076">
    <property type="component" value="Miscellaneous, Linkage group lg01"/>
</dbReference>
<feature type="region of interest" description="Disordered" evidence="1">
    <location>
        <begin position="56"/>
        <end position="123"/>
    </location>
</feature>
<sequence>MIGEVLPQGKGVDERAAKVAAQVRKKAAARGHQMRPSVVPAQALPQLAHLFNIVNSGTNTNQAQPGAQLNKQNEEARMESGSTSNGIETENESVAKCEDHPPVGLRTGLTALDSKKQKLKTKA</sequence>
<evidence type="ECO:0000313" key="3">
    <source>
        <dbReference type="Proteomes" id="UP001085076"/>
    </source>
</evidence>
<accession>A0A9D5D6B9</accession>
<comment type="caution">
    <text evidence="2">The sequence shown here is derived from an EMBL/GenBank/DDBJ whole genome shotgun (WGS) entry which is preliminary data.</text>
</comment>
<dbReference type="AlphaFoldDB" id="A0A9D5D6B9"/>
<organism evidence="2 3">
    <name type="scientific">Dioscorea zingiberensis</name>
    <dbReference type="NCBI Taxonomy" id="325984"/>
    <lineage>
        <taxon>Eukaryota</taxon>
        <taxon>Viridiplantae</taxon>
        <taxon>Streptophyta</taxon>
        <taxon>Embryophyta</taxon>
        <taxon>Tracheophyta</taxon>
        <taxon>Spermatophyta</taxon>
        <taxon>Magnoliopsida</taxon>
        <taxon>Liliopsida</taxon>
        <taxon>Dioscoreales</taxon>
        <taxon>Dioscoreaceae</taxon>
        <taxon>Dioscorea</taxon>
    </lineage>
</organism>
<evidence type="ECO:0000256" key="1">
    <source>
        <dbReference type="SAM" id="MobiDB-lite"/>
    </source>
</evidence>
<dbReference type="EMBL" id="JAGGNH010000001">
    <property type="protein sequence ID" value="KAJ0985359.1"/>
    <property type="molecule type" value="Genomic_DNA"/>
</dbReference>
<proteinExistence type="predicted"/>
<dbReference type="OrthoDB" id="1414216at2759"/>
<evidence type="ECO:0000313" key="2">
    <source>
        <dbReference type="EMBL" id="KAJ0985359.1"/>
    </source>
</evidence>
<reference evidence="2" key="2">
    <citation type="journal article" date="2022" name="Hortic Res">
        <title>The genome of Dioscorea zingiberensis sheds light on the biosynthesis, origin and evolution of the medicinally important diosgenin saponins.</title>
        <authorList>
            <person name="Li Y."/>
            <person name="Tan C."/>
            <person name="Li Z."/>
            <person name="Guo J."/>
            <person name="Li S."/>
            <person name="Chen X."/>
            <person name="Wang C."/>
            <person name="Dai X."/>
            <person name="Yang H."/>
            <person name="Song W."/>
            <person name="Hou L."/>
            <person name="Xu J."/>
            <person name="Tong Z."/>
            <person name="Xu A."/>
            <person name="Yuan X."/>
            <person name="Wang W."/>
            <person name="Yang Q."/>
            <person name="Chen L."/>
            <person name="Sun Z."/>
            <person name="Wang K."/>
            <person name="Pan B."/>
            <person name="Chen J."/>
            <person name="Bao Y."/>
            <person name="Liu F."/>
            <person name="Qi X."/>
            <person name="Gang D.R."/>
            <person name="Wen J."/>
            <person name="Li J."/>
        </authorList>
    </citation>
    <scope>NUCLEOTIDE SEQUENCE</scope>
    <source>
        <strain evidence="2">Dzin_1.0</strain>
    </source>
</reference>
<reference evidence="2" key="1">
    <citation type="submission" date="2021-03" db="EMBL/GenBank/DDBJ databases">
        <authorList>
            <person name="Li Z."/>
            <person name="Yang C."/>
        </authorList>
    </citation>
    <scope>NUCLEOTIDE SEQUENCE</scope>
    <source>
        <strain evidence="2">Dzin_1.0</strain>
        <tissue evidence="2">Leaf</tissue>
    </source>
</reference>
<keyword evidence="3" id="KW-1185">Reference proteome</keyword>
<protein>
    <submittedName>
        <fullName evidence="2">Uncharacterized protein</fullName>
    </submittedName>
</protein>
<gene>
    <name evidence="2" type="ORF">J5N97_003715</name>
</gene>
<name>A0A9D5D6B9_9LILI</name>
<feature type="compositionally biased region" description="Polar residues" evidence="1">
    <location>
        <begin position="56"/>
        <end position="71"/>
    </location>
</feature>